<feature type="domain" description="CAAX prenyl protease 2/Lysostaphin resistance protein A-like" evidence="2">
    <location>
        <begin position="129"/>
        <end position="230"/>
    </location>
</feature>
<dbReference type="OrthoDB" id="324900at2"/>
<feature type="transmembrane region" description="Helical" evidence="1">
    <location>
        <begin position="83"/>
        <end position="104"/>
    </location>
</feature>
<feature type="transmembrane region" description="Helical" evidence="1">
    <location>
        <begin position="164"/>
        <end position="188"/>
    </location>
</feature>
<evidence type="ECO:0000313" key="4">
    <source>
        <dbReference type="Proteomes" id="UP000317593"/>
    </source>
</evidence>
<evidence type="ECO:0000259" key="2">
    <source>
        <dbReference type="Pfam" id="PF02517"/>
    </source>
</evidence>
<sequence>MNLFFNPQEQRLRAGWRVLIQFILMFFLAGFATLGINNLWQSSLSVASTLGQFIGVSASILIAAHLLDKRPVKGYGLSFDSRWWIEFFAGAVIAGGAISVIFVFEWQMGWLSITGYGWESMGNTSFGAAILSSLTAMLLVGFYEEWFSRGYQLLNLAEGLRYPWLGTGGAVAIATLATSLLFGALHYYNPNASTVSTFNIVLAGIVLALPYILTGSLGLSVGLHFSWNFMQGSIFGFPVSGTHLDGSLIQIAQKGTPFWTGGAFGPEAGMIGIFGMAIMAGGTYVYIMMAGYECSIAELFEKERSSPAN</sequence>
<dbReference type="GO" id="GO:0080120">
    <property type="term" value="P:CAAX-box protein maturation"/>
    <property type="evidence" value="ECO:0007669"/>
    <property type="project" value="UniProtKB-ARBA"/>
</dbReference>
<dbReference type="PANTHER" id="PTHR39430">
    <property type="entry name" value="MEMBRANE-ASSOCIATED PROTEASE-RELATED"/>
    <property type="match status" value="1"/>
</dbReference>
<keyword evidence="1" id="KW-0472">Membrane</keyword>
<gene>
    <name evidence="3" type="ORF">SAMN06265218_101314</name>
</gene>
<dbReference type="Pfam" id="PF02517">
    <property type="entry name" value="Rce1-like"/>
    <property type="match status" value="1"/>
</dbReference>
<feature type="transmembrane region" description="Helical" evidence="1">
    <location>
        <begin position="46"/>
        <end position="67"/>
    </location>
</feature>
<dbReference type="PANTHER" id="PTHR39430:SF1">
    <property type="entry name" value="PROTEASE"/>
    <property type="match status" value="1"/>
</dbReference>
<reference evidence="3 4" key="1">
    <citation type="submission" date="2017-05" db="EMBL/GenBank/DDBJ databases">
        <authorList>
            <person name="Varghese N."/>
            <person name="Submissions S."/>
        </authorList>
    </citation>
    <scope>NUCLEOTIDE SEQUENCE [LARGE SCALE GENOMIC DNA]</scope>
    <source>
        <strain evidence="3 4">DSM 21194</strain>
    </source>
</reference>
<proteinExistence type="predicted"/>
<protein>
    <recommendedName>
        <fullName evidence="2">CAAX prenyl protease 2/Lysostaphin resistance protein A-like domain-containing protein</fullName>
    </recommendedName>
</protein>
<feature type="transmembrane region" description="Helical" evidence="1">
    <location>
        <begin position="18"/>
        <end position="40"/>
    </location>
</feature>
<name>A0A521ARP7_9BACT</name>
<feature type="transmembrane region" description="Helical" evidence="1">
    <location>
        <begin position="124"/>
        <end position="143"/>
    </location>
</feature>
<dbReference type="AlphaFoldDB" id="A0A521ARP7"/>
<dbReference type="InterPro" id="IPR003675">
    <property type="entry name" value="Rce1/LyrA-like_dom"/>
</dbReference>
<dbReference type="GO" id="GO:0004175">
    <property type="term" value="F:endopeptidase activity"/>
    <property type="evidence" value="ECO:0007669"/>
    <property type="project" value="UniProtKB-ARBA"/>
</dbReference>
<dbReference type="Proteomes" id="UP000317593">
    <property type="component" value="Unassembled WGS sequence"/>
</dbReference>
<feature type="transmembrane region" description="Helical" evidence="1">
    <location>
        <begin position="200"/>
        <end position="223"/>
    </location>
</feature>
<evidence type="ECO:0000256" key="1">
    <source>
        <dbReference type="SAM" id="Phobius"/>
    </source>
</evidence>
<keyword evidence="1" id="KW-0812">Transmembrane</keyword>
<dbReference type="EMBL" id="FXTH01000001">
    <property type="protein sequence ID" value="SMO37441.1"/>
    <property type="molecule type" value="Genomic_DNA"/>
</dbReference>
<keyword evidence="1" id="KW-1133">Transmembrane helix</keyword>
<keyword evidence="4" id="KW-1185">Reference proteome</keyword>
<organism evidence="3 4">
    <name type="scientific">Fodinibius sediminis</name>
    <dbReference type="NCBI Taxonomy" id="1214077"/>
    <lineage>
        <taxon>Bacteria</taxon>
        <taxon>Pseudomonadati</taxon>
        <taxon>Balneolota</taxon>
        <taxon>Balneolia</taxon>
        <taxon>Balneolales</taxon>
        <taxon>Balneolaceae</taxon>
        <taxon>Fodinibius</taxon>
    </lineage>
</organism>
<dbReference type="RefSeq" id="WP_142712769.1">
    <property type="nucleotide sequence ID" value="NZ_FXTH01000001.1"/>
</dbReference>
<accession>A0A521ARP7</accession>
<evidence type="ECO:0000313" key="3">
    <source>
        <dbReference type="EMBL" id="SMO37441.1"/>
    </source>
</evidence>